<gene>
    <name evidence="2" type="ORF">M979_2290</name>
</gene>
<comment type="caution">
    <text evidence="2">The sequence shown here is derived from an EMBL/GenBank/DDBJ whole genome shotgun (WGS) entry which is preliminary data.</text>
</comment>
<dbReference type="EMBL" id="LXEO01000029">
    <property type="protein sequence ID" value="OAT17281.1"/>
    <property type="molecule type" value="Genomic_DNA"/>
</dbReference>
<sequence length="168" mass="18945">MKTAPADKSSPVVEKPFWLNFDFHVRRYGFVLLLLIVVAALCGIFSKGYLSDSHLSNTNGSLSLHYEKFNRLMSDADMEIVSVSSPRDRNRIIFGGDFMESFRVDSLQPQPDKMYSRNGEMIIEYDKPTAGEKQTLWLSLTPMKAGVIKSTIAVDGGPDITFRQIIYP</sequence>
<evidence type="ECO:0000256" key="1">
    <source>
        <dbReference type="SAM" id="Phobius"/>
    </source>
</evidence>
<name>A0A1B7HNT1_9ENTR</name>
<feature type="transmembrane region" description="Helical" evidence="1">
    <location>
        <begin position="28"/>
        <end position="46"/>
    </location>
</feature>
<accession>A0A1B7HNT1</accession>
<dbReference type="RefSeq" id="WP_064555005.1">
    <property type="nucleotide sequence ID" value="NZ_LXEO01000029.1"/>
</dbReference>
<dbReference type="AlphaFoldDB" id="A0A1B7HNT1"/>
<keyword evidence="1" id="KW-0472">Membrane</keyword>
<proteinExistence type="predicted"/>
<protein>
    <submittedName>
        <fullName evidence="2">Uncharacterized protein</fullName>
    </submittedName>
</protein>
<evidence type="ECO:0000313" key="3">
    <source>
        <dbReference type="Proteomes" id="UP000078286"/>
    </source>
</evidence>
<evidence type="ECO:0000313" key="2">
    <source>
        <dbReference type="EMBL" id="OAT17281.1"/>
    </source>
</evidence>
<keyword evidence="1" id="KW-1133">Transmembrane helix</keyword>
<organism evidence="2 3">
    <name type="scientific">Buttiauxella noackiae ATCC 51607</name>
    <dbReference type="NCBI Taxonomy" id="1354255"/>
    <lineage>
        <taxon>Bacteria</taxon>
        <taxon>Pseudomonadati</taxon>
        <taxon>Pseudomonadota</taxon>
        <taxon>Gammaproteobacteria</taxon>
        <taxon>Enterobacterales</taxon>
        <taxon>Enterobacteriaceae</taxon>
        <taxon>Buttiauxella</taxon>
    </lineage>
</organism>
<dbReference type="Proteomes" id="UP000078286">
    <property type="component" value="Unassembled WGS sequence"/>
</dbReference>
<dbReference type="PATRIC" id="fig|1354255.3.peg.2369"/>
<keyword evidence="1" id="KW-0812">Transmembrane</keyword>
<keyword evidence="3" id="KW-1185">Reference proteome</keyword>
<reference evidence="2 3" key="1">
    <citation type="submission" date="2016-04" db="EMBL/GenBank/DDBJ databases">
        <title>ATOL: Assembling a taxonomically balanced genome-scale reconstruction of the evolutionary history of the Enterobacteriaceae.</title>
        <authorList>
            <person name="Plunkett G.III."/>
            <person name="Neeno-Eckwall E.C."/>
            <person name="Glasner J.D."/>
            <person name="Perna N.T."/>
        </authorList>
    </citation>
    <scope>NUCLEOTIDE SEQUENCE [LARGE SCALE GENOMIC DNA]</scope>
    <source>
        <strain evidence="2 3">ATCC 51607</strain>
    </source>
</reference>